<dbReference type="InterPro" id="IPR003593">
    <property type="entry name" value="AAA+_ATPase"/>
</dbReference>
<gene>
    <name evidence="8" type="ORF">Atai01_10960</name>
</gene>
<dbReference type="InterPro" id="IPR016032">
    <property type="entry name" value="Sig_transdc_resp-reg_C-effctor"/>
</dbReference>
<dbReference type="InterPro" id="IPR027417">
    <property type="entry name" value="P-loop_NTPase"/>
</dbReference>
<dbReference type="SMART" id="SM01043">
    <property type="entry name" value="BTAD"/>
    <property type="match status" value="1"/>
</dbReference>
<proteinExistence type="inferred from homology"/>
<organism evidence="8 9">
    <name type="scientific">Amycolatopsis taiwanensis</name>
    <dbReference type="NCBI Taxonomy" id="342230"/>
    <lineage>
        <taxon>Bacteria</taxon>
        <taxon>Bacillati</taxon>
        <taxon>Actinomycetota</taxon>
        <taxon>Actinomycetes</taxon>
        <taxon>Pseudonocardiales</taxon>
        <taxon>Pseudonocardiaceae</taxon>
        <taxon>Amycolatopsis</taxon>
    </lineage>
</organism>
<dbReference type="GO" id="GO:0003677">
    <property type="term" value="F:DNA binding"/>
    <property type="evidence" value="ECO:0007669"/>
    <property type="project" value="UniProtKB-KW"/>
</dbReference>
<feature type="domain" description="OmpR/PhoB-type" evidence="6">
    <location>
        <begin position="17"/>
        <end position="89"/>
    </location>
</feature>
<evidence type="ECO:0000256" key="2">
    <source>
        <dbReference type="ARBA" id="ARBA00023015"/>
    </source>
</evidence>
<evidence type="ECO:0000256" key="3">
    <source>
        <dbReference type="ARBA" id="ARBA00023125"/>
    </source>
</evidence>
<dbReference type="Pfam" id="PF03704">
    <property type="entry name" value="BTAD"/>
    <property type="match status" value="1"/>
</dbReference>
<dbReference type="InterPro" id="IPR002182">
    <property type="entry name" value="NB-ARC"/>
</dbReference>
<dbReference type="SMART" id="SM00862">
    <property type="entry name" value="Trans_reg_C"/>
    <property type="match status" value="1"/>
</dbReference>
<dbReference type="SMART" id="SM00382">
    <property type="entry name" value="AAA"/>
    <property type="match status" value="1"/>
</dbReference>
<dbReference type="GO" id="GO:0043531">
    <property type="term" value="F:ADP binding"/>
    <property type="evidence" value="ECO:0007669"/>
    <property type="project" value="InterPro"/>
</dbReference>
<evidence type="ECO:0008006" key="10">
    <source>
        <dbReference type="Google" id="ProtNLM"/>
    </source>
</evidence>
<feature type="domain" description="AAA+ ATPase" evidence="5">
    <location>
        <begin position="282"/>
        <end position="415"/>
    </location>
</feature>
<dbReference type="SUPFAM" id="SSF48452">
    <property type="entry name" value="TPR-like"/>
    <property type="match status" value="1"/>
</dbReference>
<dbReference type="PRINTS" id="PR00364">
    <property type="entry name" value="DISEASERSIST"/>
</dbReference>
<keyword evidence="4" id="KW-0804">Transcription</keyword>
<dbReference type="Pfam" id="PF00931">
    <property type="entry name" value="NB-ARC"/>
    <property type="match status" value="1"/>
</dbReference>
<keyword evidence="3" id="KW-0238">DNA-binding</keyword>
<dbReference type="GO" id="GO:0000160">
    <property type="term" value="P:phosphorelay signal transduction system"/>
    <property type="evidence" value="ECO:0007669"/>
    <property type="project" value="InterPro"/>
</dbReference>
<dbReference type="Gene3D" id="3.40.50.300">
    <property type="entry name" value="P-loop containing nucleotide triphosphate hydrolases"/>
    <property type="match status" value="1"/>
</dbReference>
<evidence type="ECO:0000259" key="6">
    <source>
        <dbReference type="SMART" id="SM00862"/>
    </source>
</evidence>
<dbReference type="AlphaFoldDB" id="A0A9W6VEG8"/>
<protein>
    <recommendedName>
        <fullName evidence="10">OmpR/PhoB-type domain-containing protein</fullName>
    </recommendedName>
</protein>
<dbReference type="InterPro" id="IPR011990">
    <property type="entry name" value="TPR-like_helical_dom_sf"/>
</dbReference>
<dbReference type="Gene3D" id="1.10.10.10">
    <property type="entry name" value="Winged helix-like DNA-binding domain superfamily/Winged helix DNA-binding domain"/>
    <property type="match status" value="1"/>
</dbReference>
<keyword evidence="2" id="KW-0805">Transcription regulation</keyword>
<dbReference type="RefSeq" id="WP_052371738.1">
    <property type="nucleotide sequence ID" value="NZ_BSTI01000002.1"/>
</dbReference>
<keyword evidence="9" id="KW-1185">Reference proteome</keyword>
<dbReference type="CDD" id="cd15831">
    <property type="entry name" value="BTAD"/>
    <property type="match status" value="1"/>
</dbReference>
<dbReference type="Gene3D" id="1.25.40.10">
    <property type="entry name" value="Tetratricopeptide repeat domain"/>
    <property type="match status" value="1"/>
</dbReference>
<evidence type="ECO:0000256" key="4">
    <source>
        <dbReference type="ARBA" id="ARBA00023163"/>
    </source>
</evidence>
<dbReference type="Proteomes" id="UP001165136">
    <property type="component" value="Unassembled WGS sequence"/>
</dbReference>
<dbReference type="InterPro" id="IPR001867">
    <property type="entry name" value="OmpR/PhoB-type_DNA-bd"/>
</dbReference>
<sequence>MTKFGVLGPLTIENGRGEGLQLRGERLRSLLAMLLFRANQRISIPQLVDAIWTDLPPKSYASNLHTYVSRLRERLDGVQIDHASDGYRLQVQPEDLDLLMFREEADAGIRAARSGDPARAAKHLRRALAQWRGQPLSDLHVPQLTTEASWLEAERLAVQEECIDAELASGHHAELVGPLQGMLAENPLRERTASQLMYALHYCGQRAQALEVYQRTRAALVEELGVEPGAILRRAHTAVLNGDDRRPRTPAVCASPWPVCQLPPMVTDFSGREREIGTLTDPAPVTVISGEPGVGKTTLAVQVAHRLRSDFPDGQLFISLNGTTAPREVGAVLTDVLRSLGVGAADISEDLQARASAYRGMLTDRRVLVVLDDAADPAQVRPLLPGLRGCAVLVTSRRKLSALEGARRIELGPLSDTEAGQLLGRIAGADRIKEDWAAATRIMAACGNLPLALRIAGTRLTVRPHLDLATLAHKLEDERRRLDELRASDLEVRGSIALSYQGLSPPAQDALRAIAWCRNTEQPAWATTALINHPASDGIVEELVEASLLQPVRKDATGEPRYRLHDMVRLYATELGAAMDSRADRVASIRGLADAAIGLADQAARELSPATLTPAELPPQPLPTDLVERLVADPEAWFATERENLVGAVESMCALGWRSEAVLLTERLAVYLRMHGHHTDLHTCHHTLAQYTS</sequence>
<evidence type="ECO:0000256" key="1">
    <source>
        <dbReference type="ARBA" id="ARBA00005820"/>
    </source>
</evidence>
<dbReference type="InterPro" id="IPR036388">
    <property type="entry name" value="WH-like_DNA-bd_sf"/>
</dbReference>
<dbReference type="GO" id="GO:0006355">
    <property type="term" value="P:regulation of DNA-templated transcription"/>
    <property type="evidence" value="ECO:0007669"/>
    <property type="project" value="InterPro"/>
</dbReference>
<accession>A0A9W6VEG8</accession>
<dbReference type="EMBL" id="BSTI01000002">
    <property type="protein sequence ID" value="GLY64477.1"/>
    <property type="molecule type" value="Genomic_DNA"/>
</dbReference>
<comment type="similarity">
    <text evidence="1">Belongs to the AfsR/DnrI/RedD regulatory family.</text>
</comment>
<dbReference type="SUPFAM" id="SSF52540">
    <property type="entry name" value="P-loop containing nucleoside triphosphate hydrolases"/>
    <property type="match status" value="1"/>
</dbReference>
<dbReference type="InterPro" id="IPR051677">
    <property type="entry name" value="AfsR-DnrI-RedD_regulator"/>
</dbReference>
<reference evidence="8" key="1">
    <citation type="submission" date="2023-03" db="EMBL/GenBank/DDBJ databases">
        <title>Amycolatopsis taiwanensis NBRC 103393.</title>
        <authorList>
            <person name="Ichikawa N."/>
            <person name="Sato H."/>
            <person name="Tonouchi N."/>
        </authorList>
    </citation>
    <scope>NUCLEOTIDE SEQUENCE</scope>
    <source>
        <strain evidence="8">NBRC 103393</strain>
    </source>
</reference>
<evidence type="ECO:0000259" key="5">
    <source>
        <dbReference type="SMART" id="SM00382"/>
    </source>
</evidence>
<comment type="caution">
    <text evidence="8">The sequence shown here is derived from an EMBL/GenBank/DDBJ whole genome shotgun (WGS) entry which is preliminary data.</text>
</comment>
<evidence type="ECO:0000313" key="8">
    <source>
        <dbReference type="EMBL" id="GLY64477.1"/>
    </source>
</evidence>
<evidence type="ECO:0000259" key="7">
    <source>
        <dbReference type="SMART" id="SM01043"/>
    </source>
</evidence>
<dbReference type="InterPro" id="IPR005158">
    <property type="entry name" value="BTAD"/>
</dbReference>
<dbReference type="SUPFAM" id="SSF46894">
    <property type="entry name" value="C-terminal effector domain of the bipartite response regulators"/>
    <property type="match status" value="1"/>
</dbReference>
<feature type="domain" description="Bacterial transcriptional activator" evidence="7">
    <location>
        <begin position="96"/>
        <end position="240"/>
    </location>
</feature>
<evidence type="ECO:0000313" key="9">
    <source>
        <dbReference type="Proteomes" id="UP001165136"/>
    </source>
</evidence>
<dbReference type="PANTHER" id="PTHR35807:SF1">
    <property type="entry name" value="TRANSCRIPTIONAL REGULATOR REDD"/>
    <property type="match status" value="1"/>
</dbReference>
<dbReference type="PANTHER" id="PTHR35807">
    <property type="entry name" value="TRANSCRIPTIONAL REGULATOR REDD-RELATED"/>
    <property type="match status" value="1"/>
</dbReference>
<name>A0A9W6VEG8_9PSEU</name>